<dbReference type="GO" id="GO:0005524">
    <property type="term" value="F:ATP binding"/>
    <property type="evidence" value="ECO:0007669"/>
    <property type="project" value="InterPro"/>
</dbReference>
<reference evidence="2" key="1">
    <citation type="submission" date="2023-07" db="EMBL/GenBank/DDBJ databases">
        <title>Black Yeasts Isolated from many extreme environments.</title>
        <authorList>
            <person name="Coleine C."/>
            <person name="Stajich J.E."/>
            <person name="Selbmann L."/>
        </authorList>
    </citation>
    <scope>NUCLEOTIDE SEQUENCE</scope>
    <source>
        <strain evidence="2">CCFEE 5485</strain>
    </source>
</reference>
<dbReference type="InterPro" id="IPR000719">
    <property type="entry name" value="Prot_kinase_dom"/>
</dbReference>
<dbReference type="Gene3D" id="1.10.510.10">
    <property type="entry name" value="Transferase(Phosphotransferase) domain 1"/>
    <property type="match status" value="1"/>
</dbReference>
<evidence type="ECO:0000259" key="1">
    <source>
        <dbReference type="PROSITE" id="PS50011"/>
    </source>
</evidence>
<proteinExistence type="predicted"/>
<feature type="domain" description="Protein kinase" evidence="1">
    <location>
        <begin position="96"/>
        <end position="341"/>
    </location>
</feature>
<organism evidence="2 3">
    <name type="scientific">Recurvomyces mirabilis</name>
    <dbReference type="NCBI Taxonomy" id="574656"/>
    <lineage>
        <taxon>Eukaryota</taxon>
        <taxon>Fungi</taxon>
        <taxon>Dikarya</taxon>
        <taxon>Ascomycota</taxon>
        <taxon>Pezizomycotina</taxon>
        <taxon>Dothideomycetes</taxon>
        <taxon>Dothideomycetidae</taxon>
        <taxon>Mycosphaerellales</taxon>
        <taxon>Teratosphaeriaceae</taxon>
        <taxon>Recurvomyces</taxon>
    </lineage>
</organism>
<dbReference type="InterPro" id="IPR011009">
    <property type="entry name" value="Kinase-like_dom_sf"/>
</dbReference>
<gene>
    <name evidence="2" type="ORF">LTR78_005721</name>
</gene>
<comment type="caution">
    <text evidence="2">The sequence shown here is derived from an EMBL/GenBank/DDBJ whole genome shotgun (WGS) entry which is preliminary data.</text>
</comment>
<dbReference type="PROSITE" id="PS50011">
    <property type="entry name" value="PROTEIN_KINASE_DOM"/>
    <property type="match status" value="1"/>
</dbReference>
<protein>
    <recommendedName>
        <fullName evidence="1">Protein kinase domain-containing protein</fullName>
    </recommendedName>
</protein>
<dbReference type="SUPFAM" id="SSF56112">
    <property type="entry name" value="Protein kinase-like (PK-like)"/>
    <property type="match status" value="1"/>
</dbReference>
<sequence length="341" mass="37600">MSGRQFGVSIEGGATLEHEAWLTVNRGPTTFVISISFDDVQNTLWGAEYLLQPKTHEFNASNMILTLCMPIIEKLASTSSIQGLRLEALCDSSTHRMRITSAGGAQGEDIHVVVDEDTSHRPSHGLLPIPISELAEFCTGVARISATDVILSTADEQLDDHNAEFPHGKAFMLDGTAVYLKASLGHGTQFERELEILGRIEQLGLRKRDSNRFSHLIAVVTTGEQNEKVVGMLLELIPTVPYGGDLLHEAMQARTDMHQKWKSQVLRMVEELHAHDIVWGDVNAGNVVIDNDLNAWAVDFGGMNNAEFVDDELAETIEGDWQGVHRLFDGWLPSRGPNSQP</sequence>
<name>A0AAE0WM54_9PEZI</name>
<dbReference type="GO" id="GO:0004672">
    <property type="term" value="F:protein kinase activity"/>
    <property type="evidence" value="ECO:0007669"/>
    <property type="project" value="InterPro"/>
</dbReference>
<dbReference type="AlphaFoldDB" id="A0AAE0WM54"/>
<accession>A0AAE0WM54</accession>
<dbReference type="EMBL" id="JAUTXT010000020">
    <property type="protein sequence ID" value="KAK3674252.1"/>
    <property type="molecule type" value="Genomic_DNA"/>
</dbReference>
<evidence type="ECO:0000313" key="3">
    <source>
        <dbReference type="Proteomes" id="UP001274830"/>
    </source>
</evidence>
<dbReference type="Proteomes" id="UP001274830">
    <property type="component" value="Unassembled WGS sequence"/>
</dbReference>
<evidence type="ECO:0000313" key="2">
    <source>
        <dbReference type="EMBL" id="KAK3674252.1"/>
    </source>
</evidence>
<keyword evidence="3" id="KW-1185">Reference proteome</keyword>